<gene>
    <name evidence="1" type="ORF">ACOLOM_LOCUS6630</name>
</gene>
<dbReference type="EMBL" id="CAJVPT010013837">
    <property type="protein sequence ID" value="CAG8599466.1"/>
    <property type="molecule type" value="Genomic_DNA"/>
</dbReference>
<accession>A0ACA9MLW6</accession>
<comment type="caution">
    <text evidence="1">The sequence shown here is derived from an EMBL/GenBank/DDBJ whole genome shotgun (WGS) entry which is preliminary data.</text>
</comment>
<keyword evidence="2" id="KW-1185">Reference proteome</keyword>
<evidence type="ECO:0000313" key="1">
    <source>
        <dbReference type="EMBL" id="CAG8599466.1"/>
    </source>
</evidence>
<proteinExistence type="predicted"/>
<reference evidence="1" key="1">
    <citation type="submission" date="2021-06" db="EMBL/GenBank/DDBJ databases">
        <authorList>
            <person name="Kallberg Y."/>
            <person name="Tangrot J."/>
            <person name="Rosling A."/>
        </authorList>
    </citation>
    <scope>NUCLEOTIDE SEQUENCE</scope>
    <source>
        <strain evidence="1">CL356</strain>
    </source>
</reference>
<dbReference type="Proteomes" id="UP000789525">
    <property type="component" value="Unassembled WGS sequence"/>
</dbReference>
<protein>
    <submittedName>
        <fullName evidence="1">14810_t:CDS:1</fullName>
    </submittedName>
</protein>
<organism evidence="1 2">
    <name type="scientific">Acaulospora colombiana</name>
    <dbReference type="NCBI Taxonomy" id="27376"/>
    <lineage>
        <taxon>Eukaryota</taxon>
        <taxon>Fungi</taxon>
        <taxon>Fungi incertae sedis</taxon>
        <taxon>Mucoromycota</taxon>
        <taxon>Glomeromycotina</taxon>
        <taxon>Glomeromycetes</taxon>
        <taxon>Diversisporales</taxon>
        <taxon>Acaulosporaceae</taxon>
        <taxon>Acaulospora</taxon>
    </lineage>
</organism>
<sequence>MSSDSESVKKSDINNFAYLPSSIVPNPVSGTRSEGLRPENSEHSIKGISKYRIMGVKADGM</sequence>
<name>A0ACA9MLW6_9GLOM</name>
<evidence type="ECO:0000313" key="2">
    <source>
        <dbReference type="Proteomes" id="UP000789525"/>
    </source>
</evidence>